<name>A0A9X2JHD7_9BACT</name>
<feature type="domain" description="DUF1553" evidence="2">
    <location>
        <begin position="383"/>
        <end position="615"/>
    </location>
</feature>
<evidence type="ECO:0000259" key="2">
    <source>
        <dbReference type="Pfam" id="PF07587"/>
    </source>
</evidence>
<dbReference type="PANTHER" id="PTHR35889">
    <property type="entry name" value="CYCLOINULO-OLIGOSACCHARIDE FRUCTANOTRANSFERASE-RELATED"/>
    <property type="match status" value="1"/>
</dbReference>
<dbReference type="Proteomes" id="UP001155241">
    <property type="component" value="Unassembled WGS sequence"/>
</dbReference>
<sequence length="643" mass="71575">MLSLLSRGVTLSLVFLLAARFGMAAERATPPIDFAHQIVPLLQQHCAECHAGDQAEGGFSINNRELLLDAGVVTAGDSSDSYLMELITTQDKDIQMPPAGKPRVPAKSVALVGRWIDQQLPWEPGFSFAENTYEPPLAPRRPELPPAVAGRDNPVDRIIDAHLAASGVKQTGELDDAAFYRRVSLDLVGLLPAPTDVTEFVADSAPDKRERLIDKLLADRTAYAQHWMTFWNDLLRNDYQGTGYVDGGRKEIGAWLYRSLMENKPYDEFARELVSPTDESVGFINGIKWRGAVNASQTREIQFAQNVPQVFLGINLKCASCHDSFIDRWTLEETYNLAAVFSDHELEIHRCDKPTGKYASPRWLFPELGEVDDSLPREERLEQLSLLLTHPENGRFARTIVNRLWCQLMGRGIVHPTDSMHTEPWNEDLLDYLAVHLVDHNYDVQATLRLIASSQAYQSQSASIDAQPVAGEFEYQGPVAKRMTAEQFVDAVWQITGTGPESPHKKAAAFLGKTEGEQRGPNGRFRSALVASDLLMRSLGRPNREQVVSSRPPLLTTLQALDLSNSPTLVGTLDQGATNLKQHFEGKSPAEAVDELYLAALSRHPTEREQQIAGQILEDPSNKQGIEDLLWSVIMLPEFQIVR</sequence>
<comment type="caution">
    <text evidence="4">The sequence shown here is derived from an EMBL/GenBank/DDBJ whole genome shotgun (WGS) entry which is preliminary data.</text>
</comment>
<feature type="domain" description="Cytochrome C Planctomycete-type" evidence="3">
    <location>
        <begin position="46"/>
        <end position="100"/>
    </location>
</feature>
<keyword evidence="5" id="KW-1185">Reference proteome</keyword>
<dbReference type="Pfam" id="PF07587">
    <property type="entry name" value="PSD1"/>
    <property type="match status" value="1"/>
</dbReference>
<dbReference type="Pfam" id="PF07583">
    <property type="entry name" value="PSCyt2"/>
    <property type="match status" value="1"/>
</dbReference>
<evidence type="ECO:0000313" key="4">
    <source>
        <dbReference type="EMBL" id="MCO6045342.1"/>
    </source>
</evidence>
<reference evidence="4" key="1">
    <citation type="submission" date="2022-06" db="EMBL/GenBank/DDBJ databases">
        <title>Aeoliella straminimaris, a novel planctomycete from sediments.</title>
        <authorList>
            <person name="Vitorino I.R."/>
            <person name="Lage O.M."/>
        </authorList>
    </citation>
    <scope>NUCLEOTIDE SEQUENCE</scope>
    <source>
        <strain evidence="4">ICT_H6.2</strain>
    </source>
</reference>
<dbReference type="InterPro" id="IPR011444">
    <property type="entry name" value="DUF1549"/>
</dbReference>
<evidence type="ECO:0000259" key="3">
    <source>
        <dbReference type="Pfam" id="PF07635"/>
    </source>
</evidence>
<dbReference type="PANTHER" id="PTHR35889:SF3">
    <property type="entry name" value="F-BOX DOMAIN-CONTAINING PROTEIN"/>
    <property type="match status" value="1"/>
</dbReference>
<gene>
    <name evidence="4" type="ORF">NG895_15630</name>
</gene>
<protein>
    <submittedName>
        <fullName evidence="4">PSD1 and planctomycete cytochrome C domain-containing protein</fullName>
    </submittedName>
</protein>
<dbReference type="AlphaFoldDB" id="A0A9X2JHD7"/>
<dbReference type="RefSeq" id="WP_252853457.1">
    <property type="nucleotide sequence ID" value="NZ_JAMXLR010000055.1"/>
</dbReference>
<accession>A0A9X2JHD7</accession>
<proteinExistence type="predicted"/>
<organism evidence="4 5">
    <name type="scientific">Aeoliella straminimaris</name>
    <dbReference type="NCBI Taxonomy" id="2954799"/>
    <lineage>
        <taxon>Bacteria</taxon>
        <taxon>Pseudomonadati</taxon>
        <taxon>Planctomycetota</taxon>
        <taxon>Planctomycetia</taxon>
        <taxon>Pirellulales</taxon>
        <taxon>Lacipirellulaceae</taxon>
        <taxon>Aeoliella</taxon>
    </lineage>
</organism>
<dbReference type="EMBL" id="JAMXLR010000055">
    <property type="protein sequence ID" value="MCO6045342.1"/>
    <property type="molecule type" value="Genomic_DNA"/>
</dbReference>
<dbReference type="Pfam" id="PF07635">
    <property type="entry name" value="PSCyt1"/>
    <property type="match status" value="1"/>
</dbReference>
<dbReference type="InterPro" id="IPR011429">
    <property type="entry name" value="Cyt_c_Planctomycete-type"/>
</dbReference>
<feature type="domain" description="DUF1549" evidence="1">
    <location>
        <begin position="154"/>
        <end position="344"/>
    </location>
</feature>
<evidence type="ECO:0000313" key="5">
    <source>
        <dbReference type="Proteomes" id="UP001155241"/>
    </source>
</evidence>
<evidence type="ECO:0000259" key="1">
    <source>
        <dbReference type="Pfam" id="PF07583"/>
    </source>
</evidence>
<dbReference type="InterPro" id="IPR022655">
    <property type="entry name" value="DUF1553"/>
</dbReference>